<evidence type="ECO:0000313" key="7">
    <source>
        <dbReference type="EMBL" id="CAI2375101.1"/>
    </source>
</evidence>
<keyword evidence="8" id="KW-1185">Reference proteome</keyword>
<name>A0AAD1XLL6_EUPCR</name>
<dbReference type="AlphaFoldDB" id="A0AAD1XLL6"/>
<dbReference type="EMBL" id="CAMPGE010016549">
    <property type="protein sequence ID" value="CAI2375101.1"/>
    <property type="molecule type" value="Genomic_DNA"/>
</dbReference>
<protein>
    <recommendedName>
        <fullName evidence="2">tRNA-intron lyase</fullName>
        <ecNumber evidence="2">4.6.1.16</ecNumber>
    </recommendedName>
</protein>
<evidence type="ECO:0000313" key="8">
    <source>
        <dbReference type="Proteomes" id="UP001295684"/>
    </source>
</evidence>
<comment type="similarity">
    <text evidence="1">Belongs to the tRNA-intron endonuclease family.</text>
</comment>
<evidence type="ECO:0000256" key="2">
    <source>
        <dbReference type="ARBA" id="ARBA00012573"/>
    </source>
</evidence>
<dbReference type="InterPro" id="IPR036167">
    <property type="entry name" value="tRNA_intron_Endo_cat-like_sf"/>
</dbReference>
<organism evidence="7 8">
    <name type="scientific">Euplotes crassus</name>
    <dbReference type="NCBI Taxonomy" id="5936"/>
    <lineage>
        <taxon>Eukaryota</taxon>
        <taxon>Sar</taxon>
        <taxon>Alveolata</taxon>
        <taxon>Ciliophora</taxon>
        <taxon>Intramacronucleata</taxon>
        <taxon>Spirotrichea</taxon>
        <taxon>Hypotrichia</taxon>
        <taxon>Euplotida</taxon>
        <taxon>Euplotidae</taxon>
        <taxon>Moneuplotes</taxon>
    </lineage>
</organism>
<dbReference type="GO" id="GO:0005634">
    <property type="term" value="C:nucleus"/>
    <property type="evidence" value="ECO:0007669"/>
    <property type="project" value="UniProtKB-ARBA"/>
</dbReference>
<evidence type="ECO:0000256" key="3">
    <source>
        <dbReference type="ARBA" id="ARBA00022694"/>
    </source>
</evidence>
<dbReference type="InterPro" id="IPR011856">
    <property type="entry name" value="tRNA_endonuc-like_dom_sf"/>
</dbReference>
<keyword evidence="4" id="KW-0456">Lyase</keyword>
<dbReference type="Pfam" id="PF01974">
    <property type="entry name" value="tRNA_int_endo"/>
    <property type="match status" value="1"/>
</dbReference>
<comment type="catalytic activity">
    <reaction evidence="5">
        <text>pretRNA = a 3'-half-tRNA molecule with a 5'-OH end + a 5'-half-tRNA molecule with a 2',3'-cyclic phosphate end + an intron with a 2',3'-cyclic phosphate and a 5'-hydroxyl terminus.</text>
        <dbReference type="EC" id="4.6.1.16"/>
    </reaction>
</comment>
<evidence type="ECO:0000256" key="4">
    <source>
        <dbReference type="ARBA" id="ARBA00023239"/>
    </source>
</evidence>
<reference evidence="7" key="1">
    <citation type="submission" date="2023-07" db="EMBL/GenBank/DDBJ databases">
        <authorList>
            <consortium name="AG Swart"/>
            <person name="Singh M."/>
            <person name="Singh A."/>
            <person name="Seah K."/>
            <person name="Emmerich C."/>
        </authorList>
    </citation>
    <scope>NUCLEOTIDE SEQUENCE</scope>
    <source>
        <strain evidence="7">DP1</strain>
    </source>
</reference>
<dbReference type="InterPro" id="IPR006676">
    <property type="entry name" value="tRNA_splic"/>
</dbReference>
<dbReference type="GO" id="GO:0003676">
    <property type="term" value="F:nucleic acid binding"/>
    <property type="evidence" value="ECO:0007669"/>
    <property type="project" value="InterPro"/>
</dbReference>
<dbReference type="CDD" id="cd22363">
    <property type="entry name" value="tRNA-intron_lyase_C"/>
    <property type="match status" value="1"/>
</dbReference>
<evidence type="ECO:0000256" key="1">
    <source>
        <dbReference type="ARBA" id="ARBA00008078"/>
    </source>
</evidence>
<dbReference type="Proteomes" id="UP001295684">
    <property type="component" value="Unassembled WGS sequence"/>
</dbReference>
<dbReference type="GO" id="GO:0000213">
    <property type="term" value="F:tRNA-intron lyase activity"/>
    <property type="evidence" value="ECO:0007669"/>
    <property type="project" value="UniProtKB-EC"/>
</dbReference>
<comment type="caution">
    <text evidence="7">The sequence shown here is derived from an EMBL/GenBank/DDBJ whole genome shotgun (WGS) entry which is preliminary data.</text>
</comment>
<dbReference type="NCBIfam" id="TIGR00324">
    <property type="entry name" value="endA"/>
    <property type="match status" value="1"/>
</dbReference>
<sequence>MEESKDLPEMDLSETEFSVVNSQMVFTSIPIYKHLSSMRLVPQSVGTPCSSKSQSYQLGPPFVLDSFSLRLIVEHSLLDNLLCEKISLKLAQEKNPRKEGSVGYTEEPEYTEDPTCIQKKGTPQDNCCNPWADSYCLKYEIFKDLYNRGLYCTNGLKYGADFLVYKGDPNLFHSEYMVKVVDLSQSLGIRELVALERVAKLTRKIARLGYVDSDRTVKYIQVEHYLLKES</sequence>
<dbReference type="Gene3D" id="3.40.1350.10">
    <property type="match status" value="1"/>
</dbReference>
<dbReference type="PANTHER" id="PTHR13070">
    <property type="entry name" value="TRNA-SPLICING ENDONUCLEASE SUBUNIT SEN34-RELATED"/>
    <property type="match status" value="1"/>
</dbReference>
<accession>A0AAD1XLL6</accession>
<dbReference type="PANTHER" id="PTHR13070:SF0">
    <property type="entry name" value="TRNA-SPLICING ENDONUCLEASE SUBUNIT SEN34"/>
    <property type="match status" value="1"/>
</dbReference>
<keyword evidence="3" id="KW-0819">tRNA processing</keyword>
<gene>
    <name evidence="7" type="ORF">ECRASSUSDP1_LOCUS16461</name>
</gene>
<evidence type="ECO:0000259" key="6">
    <source>
        <dbReference type="Pfam" id="PF01974"/>
    </source>
</evidence>
<dbReference type="SUPFAM" id="SSF53032">
    <property type="entry name" value="tRNA-intron endonuclease catalytic domain-like"/>
    <property type="match status" value="1"/>
</dbReference>
<evidence type="ECO:0000256" key="5">
    <source>
        <dbReference type="ARBA" id="ARBA00034031"/>
    </source>
</evidence>
<dbReference type="EC" id="4.6.1.16" evidence="2"/>
<proteinExistence type="inferred from homology"/>
<dbReference type="InterPro" id="IPR006677">
    <property type="entry name" value="tRNA_intron_Endonuc_cat-like"/>
</dbReference>
<feature type="domain" description="tRNA intron endonuclease catalytic" evidence="6">
    <location>
        <begin position="136"/>
        <end position="219"/>
    </location>
</feature>
<dbReference type="GO" id="GO:0000379">
    <property type="term" value="P:tRNA-type intron splice site recognition and cleavage"/>
    <property type="evidence" value="ECO:0007669"/>
    <property type="project" value="TreeGrafter"/>
</dbReference>